<keyword evidence="2" id="KW-0648">Protein biosynthesis</keyword>
<keyword evidence="1" id="KW-0732">Signal</keyword>
<accession>A0A547P7J8</accession>
<dbReference type="GO" id="GO:0003746">
    <property type="term" value="F:translation elongation factor activity"/>
    <property type="evidence" value="ECO:0007669"/>
    <property type="project" value="UniProtKB-KW"/>
</dbReference>
<sequence>MKTRYIFLLTAVAAAVAAAAPMMAQNTPAGGPLQTMPHGTYQCALPGDAGGDAFRVVKSEEFRLGASSSYSNADGNGIYLLKGKSLTFTRGPKKGEQFTRVGTNQLKRGKLICTRLGSGS</sequence>
<name>A0A547P7J8_9SPHN</name>
<dbReference type="Proteomes" id="UP000316343">
    <property type="component" value="Unassembled WGS sequence"/>
</dbReference>
<gene>
    <name evidence="2" type="ORF">FGU71_13420</name>
</gene>
<reference evidence="2 3" key="1">
    <citation type="submission" date="2019-06" db="EMBL/GenBank/DDBJ databases">
        <title>Erythrobacter insulae sp. nov., isolated from a tidal flat.</title>
        <authorList>
            <person name="Yoon J.-H."/>
        </authorList>
    </citation>
    <scope>NUCLEOTIDE SEQUENCE [LARGE SCALE GENOMIC DNA]</scope>
    <source>
        <strain evidence="2 3">JBTF-M21</strain>
    </source>
</reference>
<dbReference type="RefSeq" id="WP_142789284.1">
    <property type="nucleotide sequence ID" value="NZ_VHJK01000002.1"/>
</dbReference>
<dbReference type="OrthoDB" id="7509105at2"/>
<dbReference type="EMBL" id="VHJK01000002">
    <property type="protein sequence ID" value="TRD09994.1"/>
    <property type="molecule type" value="Genomic_DNA"/>
</dbReference>
<keyword evidence="3" id="KW-1185">Reference proteome</keyword>
<feature type="chain" id="PRO_5022062101" evidence="1">
    <location>
        <begin position="25"/>
        <end position="120"/>
    </location>
</feature>
<dbReference type="AlphaFoldDB" id="A0A547P7J8"/>
<protein>
    <submittedName>
        <fullName evidence="2">Elongation factor P</fullName>
    </submittedName>
</protein>
<evidence type="ECO:0000313" key="3">
    <source>
        <dbReference type="Proteomes" id="UP000316343"/>
    </source>
</evidence>
<evidence type="ECO:0000256" key="1">
    <source>
        <dbReference type="SAM" id="SignalP"/>
    </source>
</evidence>
<keyword evidence="2" id="KW-0251">Elongation factor</keyword>
<feature type="signal peptide" evidence="1">
    <location>
        <begin position="1"/>
        <end position="24"/>
    </location>
</feature>
<organism evidence="2 3">
    <name type="scientific">Erythrobacter insulae</name>
    <dbReference type="NCBI Taxonomy" id="2584124"/>
    <lineage>
        <taxon>Bacteria</taxon>
        <taxon>Pseudomonadati</taxon>
        <taxon>Pseudomonadota</taxon>
        <taxon>Alphaproteobacteria</taxon>
        <taxon>Sphingomonadales</taxon>
        <taxon>Erythrobacteraceae</taxon>
        <taxon>Erythrobacter/Porphyrobacter group</taxon>
        <taxon>Erythrobacter</taxon>
    </lineage>
</organism>
<evidence type="ECO:0000313" key="2">
    <source>
        <dbReference type="EMBL" id="TRD09994.1"/>
    </source>
</evidence>
<comment type="caution">
    <text evidence="2">The sequence shown here is derived from an EMBL/GenBank/DDBJ whole genome shotgun (WGS) entry which is preliminary data.</text>
</comment>
<proteinExistence type="predicted"/>